<dbReference type="Pfam" id="PF00069">
    <property type="entry name" value="Pkinase"/>
    <property type="match status" value="2"/>
</dbReference>
<evidence type="ECO:0000259" key="5">
    <source>
        <dbReference type="PROSITE" id="PS50011"/>
    </source>
</evidence>
<evidence type="ECO:0000313" key="6">
    <source>
        <dbReference type="EMBL" id="PAV18999.1"/>
    </source>
</evidence>
<feature type="region of interest" description="Disordered" evidence="4">
    <location>
        <begin position="1"/>
        <end position="24"/>
    </location>
</feature>
<keyword evidence="2 3" id="KW-0067">ATP-binding</keyword>
<keyword evidence="1 3" id="KW-0547">Nucleotide-binding</keyword>
<dbReference type="PROSITE" id="PS00107">
    <property type="entry name" value="PROTEIN_KINASE_ATP"/>
    <property type="match status" value="1"/>
</dbReference>
<dbReference type="GO" id="GO:0045719">
    <property type="term" value="P:negative regulation of glycogen biosynthetic process"/>
    <property type="evidence" value="ECO:0007669"/>
    <property type="project" value="TreeGrafter"/>
</dbReference>
<evidence type="ECO:0000256" key="3">
    <source>
        <dbReference type="PROSITE-ProRule" id="PRU10141"/>
    </source>
</evidence>
<dbReference type="SMART" id="SM00220">
    <property type="entry name" value="S_TKc"/>
    <property type="match status" value="1"/>
</dbReference>
<dbReference type="GO" id="GO:0005829">
    <property type="term" value="C:cytosol"/>
    <property type="evidence" value="ECO:0007669"/>
    <property type="project" value="TreeGrafter"/>
</dbReference>
<dbReference type="STRING" id="2282107.A0A286UHK3"/>
<comment type="caution">
    <text evidence="6">The sequence shown here is derived from an EMBL/GenBank/DDBJ whole genome shotgun (WGS) entry which is preliminary data.</text>
</comment>
<feature type="binding site" evidence="3">
    <location>
        <position position="272"/>
    </location>
    <ligand>
        <name>ATP</name>
        <dbReference type="ChEBI" id="CHEBI:30616"/>
    </ligand>
</feature>
<dbReference type="GO" id="GO:0035556">
    <property type="term" value="P:intracellular signal transduction"/>
    <property type="evidence" value="ECO:0007669"/>
    <property type="project" value="TreeGrafter"/>
</dbReference>
<dbReference type="GO" id="GO:0005634">
    <property type="term" value="C:nucleus"/>
    <property type="evidence" value="ECO:0007669"/>
    <property type="project" value="TreeGrafter"/>
</dbReference>
<dbReference type="InterPro" id="IPR000719">
    <property type="entry name" value="Prot_kinase_dom"/>
</dbReference>
<reference evidence="6 7" key="1">
    <citation type="journal article" date="2017" name="Mol. Ecol.">
        <title>Comparative and population genomic landscape of Phellinus noxius: A hypervariable fungus causing root rot in trees.</title>
        <authorList>
            <person name="Chung C.L."/>
            <person name="Lee T.J."/>
            <person name="Akiba M."/>
            <person name="Lee H.H."/>
            <person name="Kuo T.H."/>
            <person name="Liu D."/>
            <person name="Ke H.M."/>
            <person name="Yokoi T."/>
            <person name="Roa M.B."/>
            <person name="Lu M.J."/>
            <person name="Chang Y.Y."/>
            <person name="Ann P.J."/>
            <person name="Tsai J.N."/>
            <person name="Chen C.Y."/>
            <person name="Tzean S.S."/>
            <person name="Ota Y."/>
            <person name="Hattori T."/>
            <person name="Sahashi N."/>
            <person name="Liou R.F."/>
            <person name="Kikuchi T."/>
            <person name="Tsai I.J."/>
        </authorList>
    </citation>
    <scope>NUCLEOTIDE SEQUENCE [LARGE SCALE GENOMIC DNA]</scope>
    <source>
        <strain evidence="6 7">FFPRI411160</strain>
    </source>
</reference>
<dbReference type="SUPFAM" id="SSF56112">
    <property type="entry name" value="Protein kinase-like (PK-like)"/>
    <property type="match status" value="1"/>
</dbReference>
<dbReference type="GO" id="GO:0004674">
    <property type="term" value="F:protein serine/threonine kinase activity"/>
    <property type="evidence" value="ECO:0007669"/>
    <property type="project" value="TreeGrafter"/>
</dbReference>
<evidence type="ECO:0000256" key="4">
    <source>
        <dbReference type="SAM" id="MobiDB-lite"/>
    </source>
</evidence>
<gene>
    <name evidence="6" type="ORF">PNOK_0584300</name>
</gene>
<evidence type="ECO:0000256" key="2">
    <source>
        <dbReference type="ARBA" id="ARBA00022840"/>
    </source>
</evidence>
<dbReference type="OrthoDB" id="10252171at2759"/>
<sequence length="584" mass="65147">MTTDMFHPTASDLPTIDRQSISASGATDMKQQIRQLIEIALVCGVQESFDGGNDTGSFPHSVDVGLDTHSSPTDYSTPNKQRPPEGSLSQEASVSSESPFSPSSISVSFPGSSDIMKTRMSLGESSLDLYPSAVLSSPSSHIYSSPSSISASSASSSVNSRPSQRLILQHVNSSPGIPTQAHRKRTLDARSPLREGTASLKPKIARSFASEFLPSTLAYSYNPRFPPDHRLRSDFVRTYALDGELGKGGYGFVMAATNRHDGREVAVKFIAKNKIPRFGWGKDEFGKDVPKEAVVLSKLSHPGIVEFYDLYEDEHYFYVVQELHGTPWQKHHTNPTFDQQLPANVKNVLEKQLAKNFLSSTPYIAKQLAKVDAKIRSQESAKLPQNRPSSSRRVSHDLFECIEQHKNKRMPEEDAKYIFAQVVDIVDYLDRLGFAHCDIKDENIVVDKNLKIKLIDFGSAVQADPTHPRPYYERFYGTAAYAPSEVLRKQLYQAAPAEVWSLGILLSFLRTGTSPFPSDDDRREGRVNLDEKNMVEISSECMDLIKRCLDPDPCRRASIEEVKKHPWTQSGMQRLRSERLKAAC</sequence>
<name>A0A286UHK3_9AGAM</name>
<dbReference type="PANTHER" id="PTHR24346:SF72">
    <property type="entry name" value="CAMK PROTEIN KINASE"/>
    <property type="match status" value="1"/>
</dbReference>
<keyword evidence="6" id="KW-0418">Kinase</keyword>
<dbReference type="InParanoid" id="A0A286UHK3"/>
<feature type="compositionally biased region" description="Polar residues" evidence="4">
    <location>
        <begin position="68"/>
        <end position="80"/>
    </location>
</feature>
<dbReference type="InterPro" id="IPR011009">
    <property type="entry name" value="Kinase-like_dom_sf"/>
</dbReference>
<feature type="region of interest" description="Disordered" evidence="4">
    <location>
        <begin position="173"/>
        <end position="196"/>
    </location>
</feature>
<proteinExistence type="predicted"/>
<dbReference type="PANTHER" id="PTHR24346">
    <property type="entry name" value="MAP/MICROTUBULE AFFINITY-REGULATING KINASE"/>
    <property type="match status" value="1"/>
</dbReference>
<accession>A0A286UHK3</accession>
<dbReference type="PROSITE" id="PS00108">
    <property type="entry name" value="PROTEIN_KINASE_ST"/>
    <property type="match status" value="1"/>
</dbReference>
<dbReference type="PROSITE" id="PS50011">
    <property type="entry name" value="PROTEIN_KINASE_DOM"/>
    <property type="match status" value="1"/>
</dbReference>
<dbReference type="Gene3D" id="1.10.510.10">
    <property type="entry name" value="Transferase(Phosphotransferase) domain 1"/>
    <property type="match status" value="1"/>
</dbReference>
<protein>
    <submittedName>
        <fullName evidence="6">Kinase</fullName>
    </submittedName>
</protein>
<evidence type="ECO:0000313" key="7">
    <source>
        <dbReference type="Proteomes" id="UP000217199"/>
    </source>
</evidence>
<feature type="compositionally biased region" description="Low complexity" evidence="4">
    <location>
        <begin position="85"/>
        <end position="108"/>
    </location>
</feature>
<dbReference type="InterPro" id="IPR017441">
    <property type="entry name" value="Protein_kinase_ATP_BS"/>
</dbReference>
<feature type="region of interest" description="Disordered" evidence="4">
    <location>
        <begin position="53"/>
        <end position="108"/>
    </location>
</feature>
<dbReference type="AlphaFoldDB" id="A0A286UHK3"/>
<dbReference type="GO" id="GO:0005524">
    <property type="term" value="F:ATP binding"/>
    <property type="evidence" value="ECO:0007669"/>
    <property type="project" value="UniProtKB-UniRule"/>
</dbReference>
<dbReference type="InterPro" id="IPR008271">
    <property type="entry name" value="Ser/Thr_kinase_AS"/>
</dbReference>
<evidence type="ECO:0000256" key="1">
    <source>
        <dbReference type="ARBA" id="ARBA00022741"/>
    </source>
</evidence>
<organism evidence="6 7">
    <name type="scientific">Pyrrhoderma noxium</name>
    <dbReference type="NCBI Taxonomy" id="2282107"/>
    <lineage>
        <taxon>Eukaryota</taxon>
        <taxon>Fungi</taxon>
        <taxon>Dikarya</taxon>
        <taxon>Basidiomycota</taxon>
        <taxon>Agaricomycotina</taxon>
        <taxon>Agaricomycetes</taxon>
        <taxon>Hymenochaetales</taxon>
        <taxon>Hymenochaetaceae</taxon>
        <taxon>Pyrrhoderma</taxon>
    </lineage>
</organism>
<keyword evidence="7" id="KW-1185">Reference proteome</keyword>
<keyword evidence="6" id="KW-0808">Transferase</keyword>
<dbReference type="Proteomes" id="UP000217199">
    <property type="component" value="Unassembled WGS sequence"/>
</dbReference>
<dbReference type="Gene3D" id="3.30.200.20">
    <property type="entry name" value="Phosphorylase Kinase, domain 1"/>
    <property type="match status" value="1"/>
</dbReference>
<feature type="domain" description="Protein kinase" evidence="5">
    <location>
        <begin position="239"/>
        <end position="568"/>
    </location>
</feature>
<dbReference type="EMBL" id="NBII01000005">
    <property type="protein sequence ID" value="PAV18999.1"/>
    <property type="molecule type" value="Genomic_DNA"/>
</dbReference>